<dbReference type="AlphaFoldDB" id="A0AAD6SY01"/>
<evidence type="ECO:0000256" key="1">
    <source>
        <dbReference type="ARBA" id="ARBA00022723"/>
    </source>
</evidence>
<keyword evidence="2 4" id="KW-0863">Zinc-finger</keyword>
<evidence type="ECO:0000256" key="2">
    <source>
        <dbReference type="ARBA" id="ARBA00022771"/>
    </source>
</evidence>
<sequence length="251" mass="28737">MNAGCRRIPRLVKTLQDIRDALTSYLIFYSFLRPFERQLGELYRHLSRSSAAERSSWAKFVVLAQGCLKLKTEFDERHPSLKFCDNMKCQVASSRKNFQRCANCASAYYCSVACQRVDWGSLHKHACKYFEHQGVTDIAKRDKAFLRFILHHDYTHNRTRVLSLHAQAMSHTTTPLITTYNYTTHPVDIQVVSAYQMTEQFRAHSFSEWVQAQLADRVQRMCVSGGKLMLDVAVGVQGSQDAVLDISAADE</sequence>
<dbReference type="Pfam" id="PF01753">
    <property type="entry name" value="zf-MYND"/>
    <property type="match status" value="1"/>
</dbReference>
<evidence type="ECO:0000256" key="4">
    <source>
        <dbReference type="PROSITE-ProRule" id="PRU00134"/>
    </source>
</evidence>
<evidence type="ECO:0000313" key="7">
    <source>
        <dbReference type="Proteomes" id="UP001218188"/>
    </source>
</evidence>
<proteinExistence type="predicted"/>
<dbReference type="GO" id="GO:0008270">
    <property type="term" value="F:zinc ion binding"/>
    <property type="evidence" value="ECO:0007669"/>
    <property type="project" value="UniProtKB-KW"/>
</dbReference>
<dbReference type="SUPFAM" id="SSF144232">
    <property type="entry name" value="HIT/MYND zinc finger-like"/>
    <property type="match status" value="1"/>
</dbReference>
<keyword evidence="7" id="KW-1185">Reference proteome</keyword>
<gene>
    <name evidence="6" type="ORF">C8F04DRAFT_610061</name>
</gene>
<evidence type="ECO:0000259" key="5">
    <source>
        <dbReference type="PROSITE" id="PS50865"/>
    </source>
</evidence>
<dbReference type="Gene3D" id="6.10.140.2220">
    <property type="match status" value="1"/>
</dbReference>
<comment type="caution">
    <text evidence="6">The sequence shown here is derived from an EMBL/GenBank/DDBJ whole genome shotgun (WGS) entry which is preliminary data.</text>
</comment>
<keyword evidence="1" id="KW-0479">Metal-binding</keyword>
<reference evidence="6" key="1">
    <citation type="submission" date="2023-03" db="EMBL/GenBank/DDBJ databases">
        <title>Massive genome expansion in bonnet fungi (Mycena s.s.) driven by repeated elements and novel gene families across ecological guilds.</title>
        <authorList>
            <consortium name="Lawrence Berkeley National Laboratory"/>
            <person name="Harder C.B."/>
            <person name="Miyauchi S."/>
            <person name="Viragh M."/>
            <person name="Kuo A."/>
            <person name="Thoen E."/>
            <person name="Andreopoulos B."/>
            <person name="Lu D."/>
            <person name="Skrede I."/>
            <person name="Drula E."/>
            <person name="Henrissat B."/>
            <person name="Morin E."/>
            <person name="Kohler A."/>
            <person name="Barry K."/>
            <person name="LaButti K."/>
            <person name="Morin E."/>
            <person name="Salamov A."/>
            <person name="Lipzen A."/>
            <person name="Mereny Z."/>
            <person name="Hegedus B."/>
            <person name="Baldrian P."/>
            <person name="Stursova M."/>
            <person name="Weitz H."/>
            <person name="Taylor A."/>
            <person name="Grigoriev I.V."/>
            <person name="Nagy L.G."/>
            <person name="Martin F."/>
            <person name="Kauserud H."/>
        </authorList>
    </citation>
    <scope>NUCLEOTIDE SEQUENCE</scope>
    <source>
        <strain evidence="6">CBHHK200</strain>
    </source>
</reference>
<evidence type="ECO:0000313" key="6">
    <source>
        <dbReference type="EMBL" id="KAJ7033822.1"/>
    </source>
</evidence>
<dbReference type="EMBL" id="JARJCM010000062">
    <property type="protein sequence ID" value="KAJ7033822.1"/>
    <property type="molecule type" value="Genomic_DNA"/>
</dbReference>
<name>A0AAD6SY01_9AGAR</name>
<evidence type="ECO:0000256" key="3">
    <source>
        <dbReference type="ARBA" id="ARBA00022833"/>
    </source>
</evidence>
<dbReference type="Proteomes" id="UP001218188">
    <property type="component" value="Unassembled WGS sequence"/>
</dbReference>
<dbReference type="PROSITE" id="PS50865">
    <property type="entry name" value="ZF_MYND_2"/>
    <property type="match status" value="1"/>
</dbReference>
<protein>
    <recommendedName>
        <fullName evidence="5">MYND-type domain-containing protein</fullName>
    </recommendedName>
</protein>
<feature type="domain" description="MYND-type" evidence="5">
    <location>
        <begin position="89"/>
        <end position="127"/>
    </location>
</feature>
<dbReference type="InterPro" id="IPR002893">
    <property type="entry name" value="Znf_MYND"/>
</dbReference>
<accession>A0AAD6SY01</accession>
<keyword evidence="3" id="KW-0862">Zinc</keyword>
<organism evidence="6 7">
    <name type="scientific">Mycena alexandri</name>
    <dbReference type="NCBI Taxonomy" id="1745969"/>
    <lineage>
        <taxon>Eukaryota</taxon>
        <taxon>Fungi</taxon>
        <taxon>Dikarya</taxon>
        <taxon>Basidiomycota</taxon>
        <taxon>Agaricomycotina</taxon>
        <taxon>Agaricomycetes</taxon>
        <taxon>Agaricomycetidae</taxon>
        <taxon>Agaricales</taxon>
        <taxon>Marasmiineae</taxon>
        <taxon>Mycenaceae</taxon>
        <taxon>Mycena</taxon>
    </lineage>
</organism>